<dbReference type="PANTHER" id="PTHR24230">
    <property type="entry name" value="G-PROTEIN COUPLED RECEPTOR"/>
    <property type="match status" value="1"/>
</dbReference>
<keyword evidence="3 10" id="KW-0812">Transmembrane</keyword>
<gene>
    <name evidence="12" type="ORF">HOLleu_04930</name>
</gene>
<comment type="caution">
    <text evidence="12">The sequence shown here is derived from an EMBL/GenBank/DDBJ whole genome shotgun (WGS) entry which is preliminary data.</text>
</comment>
<feature type="transmembrane region" description="Helical" evidence="10">
    <location>
        <begin position="59"/>
        <end position="78"/>
    </location>
</feature>
<evidence type="ECO:0000259" key="11">
    <source>
        <dbReference type="PROSITE" id="PS50262"/>
    </source>
</evidence>
<dbReference type="PANTHER" id="PTHR24230:SF0">
    <property type="entry name" value="G-PROTEIN COUPLED RECEPTORS FAMILY 1 PROFILE DOMAIN-CONTAINING PROTEIN"/>
    <property type="match status" value="1"/>
</dbReference>
<dbReference type="GO" id="GO:0008528">
    <property type="term" value="F:G protein-coupled peptide receptor activity"/>
    <property type="evidence" value="ECO:0007669"/>
    <property type="project" value="TreeGrafter"/>
</dbReference>
<dbReference type="Proteomes" id="UP001152320">
    <property type="component" value="Chromosome 2"/>
</dbReference>
<dbReference type="EMBL" id="JAIZAY010000002">
    <property type="protein sequence ID" value="KAJ8046302.1"/>
    <property type="molecule type" value="Genomic_DNA"/>
</dbReference>
<reference evidence="12" key="1">
    <citation type="submission" date="2021-10" db="EMBL/GenBank/DDBJ databases">
        <title>Tropical sea cucumber genome reveals ecological adaptation and Cuvierian tubules defense mechanism.</title>
        <authorList>
            <person name="Chen T."/>
        </authorList>
    </citation>
    <scope>NUCLEOTIDE SEQUENCE</scope>
    <source>
        <strain evidence="12">Nanhai2018</strain>
        <tissue evidence="12">Muscle</tissue>
    </source>
</reference>
<evidence type="ECO:0000256" key="1">
    <source>
        <dbReference type="ARBA" id="ARBA00004651"/>
    </source>
</evidence>
<evidence type="ECO:0000256" key="9">
    <source>
        <dbReference type="SAM" id="MobiDB-lite"/>
    </source>
</evidence>
<dbReference type="GO" id="GO:0007218">
    <property type="term" value="P:neuropeptide signaling pathway"/>
    <property type="evidence" value="ECO:0007669"/>
    <property type="project" value="TreeGrafter"/>
</dbReference>
<evidence type="ECO:0000256" key="6">
    <source>
        <dbReference type="ARBA" id="ARBA00023136"/>
    </source>
</evidence>
<keyword evidence="6 10" id="KW-0472">Membrane</keyword>
<keyword evidence="13" id="KW-1185">Reference proteome</keyword>
<evidence type="ECO:0000313" key="13">
    <source>
        <dbReference type="Proteomes" id="UP001152320"/>
    </source>
</evidence>
<organism evidence="12 13">
    <name type="scientific">Holothuria leucospilota</name>
    <name type="common">Black long sea cucumber</name>
    <name type="synonym">Mertensiothuria leucospilota</name>
    <dbReference type="NCBI Taxonomy" id="206669"/>
    <lineage>
        <taxon>Eukaryota</taxon>
        <taxon>Metazoa</taxon>
        <taxon>Echinodermata</taxon>
        <taxon>Eleutherozoa</taxon>
        <taxon>Echinozoa</taxon>
        <taxon>Holothuroidea</taxon>
        <taxon>Aspidochirotacea</taxon>
        <taxon>Aspidochirotida</taxon>
        <taxon>Holothuriidae</taxon>
        <taxon>Holothuria</taxon>
    </lineage>
</organism>
<feature type="transmembrane region" description="Helical" evidence="10">
    <location>
        <begin position="108"/>
        <end position="128"/>
    </location>
</feature>
<dbReference type="OrthoDB" id="5950740at2759"/>
<evidence type="ECO:0000313" key="12">
    <source>
        <dbReference type="EMBL" id="KAJ8046302.1"/>
    </source>
</evidence>
<proteinExistence type="predicted"/>
<evidence type="ECO:0000256" key="7">
    <source>
        <dbReference type="ARBA" id="ARBA00023170"/>
    </source>
</evidence>
<evidence type="ECO:0000256" key="5">
    <source>
        <dbReference type="ARBA" id="ARBA00023040"/>
    </source>
</evidence>
<dbReference type="InterPro" id="IPR017452">
    <property type="entry name" value="GPCR_Rhodpsn_7TM"/>
</dbReference>
<dbReference type="Gene3D" id="1.20.1070.10">
    <property type="entry name" value="Rhodopsin 7-helix transmembrane proteins"/>
    <property type="match status" value="1"/>
</dbReference>
<comment type="subcellular location">
    <subcellularLocation>
        <location evidence="1">Cell membrane</location>
        <topology evidence="1">Multi-pass membrane protein</topology>
    </subcellularLocation>
</comment>
<dbReference type="Pfam" id="PF00001">
    <property type="entry name" value="7tm_1"/>
    <property type="match status" value="1"/>
</dbReference>
<keyword evidence="5" id="KW-0297">G-protein coupled receptor</keyword>
<feature type="transmembrane region" description="Helical" evidence="10">
    <location>
        <begin position="20"/>
        <end position="39"/>
    </location>
</feature>
<evidence type="ECO:0000256" key="10">
    <source>
        <dbReference type="SAM" id="Phobius"/>
    </source>
</evidence>
<protein>
    <recommendedName>
        <fullName evidence="11">G-protein coupled receptors family 1 profile domain-containing protein</fullName>
    </recommendedName>
</protein>
<name>A0A9Q1HE71_HOLLE</name>
<dbReference type="GO" id="GO:0005886">
    <property type="term" value="C:plasma membrane"/>
    <property type="evidence" value="ECO:0007669"/>
    <property type="project" value="UniProtKB-SubCell"/>
</dbReference>
<keyword evidence="8" id="KW-0807">Transducer</keyword>
<accession>A0A9Q1HE71</accession>
<dbReference type="PROSITE" id="PS50262">
    <property type="entry name" value="G_PROTEIN_RECEP_F1_2"/>
    <property type="match status" value="1"/>
</dbReference>
<feature type="region of interest" description="Disordered" evidence="9">
    <location>
        <begin position="193"/>
        <end position="213"/>
    </location>
</feature>
<sequence>MTLLTAATQYTKQAACKCFAYATLTFGILSLVSSGAVAFDRYVAVCRPYSKRLSVRASFIISVVCSIGSTLLAVPISFNVDISPAEYDFVTCATTKAHGSVVPLLIEVPIYAIIFLSLTSTIICYTLVWRSIRNHKRVGNVASSKTFTGNQDLDQVTMAIQTLSSSNRTRQSDNVNLSTRIHSVMNVLASADKRQNEGAISSSDTKTGTEKGLPLGNILKDEKVFLASSTLNLKQHFHQSRSMHSPSKHCMKDITYDKARLPGQRSNVTCEKREELKRALPGRKPTTPDVRMAVQGTIDMSVYVCFPLLPVALDFLTVAGLRHFPPKLRIVKAVFIKVV</sequence>
<keyword evidence="2" id="KW-1003">Cell membrane</keyword>
<evidence type="ECO:0000256" key="2">
    <source>
        <dbReference type="ARBA" id="ARBA00022475"/>
    </source>
</evidence>
<dbReference type="CDD" id="cd00637">
    <property type="entry name" value="7tm_classA_rhodopsin-like"/>
    <property type="match status" value="1"/>
</dbReference>
<feature type="domain" description="G-protein coupled receptors family 1 profile" evidence="11">
    <location>
        <begin position="1"/>
        <end position="137"/>
    </location>
</feature>
<dbReference type="AlphaFoldDB" id="A0A9Q1HE71"/>
<dbReference type="SUPFAM" id="SSF81321">
    <property type="entry name" value="Family A G protein-coupled receptor-like"/>
    <property type="match status" value="1"/>
</dbReference>
<evidence type="ECO:0000256" key="3">
    <source>
        <dbReference type="ARBA" id="ARBA00022692"/>
    </source>
</evidence>
<keyword evidence="7" id="KW-0675">Receptor</keyword>
<keyword evidence="4 10" id="KW-1133">Transmembrane helix</keyword>
<evidence type="ECO:0000256" key="4">
    <source>
        <dbReference type="ARBA" id="ARBA00022989"/>
    </source>
</evidence>
<evidence type="ECO:0000256" key="8">
    <source>
        <dbReference type="ARBA" id="ARBA00023224"/>
    </source>
</evidence>
<dbReference type="InterPro" id="IPR000276">
    <property type="entry name" value="GPCR_Rhodpsn"/>
</dbReference>